<accession>A0A7V7QJ35</accession>
<reference evidence="2 3" key="2">
    <citation type="submission" date="2020-02" db="EMBL/GenBank/DDBJ databases">
        <title>Candidatus Galacturonibacter soehngenii shows hetero-acetogenic catabolism of galacturonic acid but lacks a canonical carbon monoxide dehydrogenase/acetyl-CoA synthase complex.</title>
        <authorList>
            <person name="Diender M."/>
            <person name="Stouten G.R."/>
            <person name="Petersen J.F."/>
            <person name="Nielsen P.H."/>
            <person name="Dueholm M.S."/>
            <person name="Pronk J.T."/>
            <person name="Van Loosdrecht M.C.M."/>
        </authorList>
    </citation>
    <scope>NUCLEOTIDE SEQUENCE [LARGE SCALE GENOMIC DNA]</scope>
    <source>
        <strain evidence="2">GalUA</strain>
    </source>
</reference>
<comment type="caution">
    <text evidence="2">The sequence shown here is derived from an EMBL/GenBank/DDBJ whole genome shotgun (WGS) entry which is preliminary data.</text>
</comment>
<gene>
    <name evidence="2" type="ORF">F7O84_08250</name>
</gene>
<dbReference type="OrthoDB" id="9843652at2"/>
<dbReference type="Gene3D" id="3.10.450.50">
    <property type="match status" value="1"/>
</dbReference>
<keyword evidence="3" id="KW-1185">Reference proteome</keyword>
<dbReference type="EMBL" id="WAGX01000005">
    <property type="protein sequence ID" value="KAB1437588.1"/>
    <property type="molecule type" value="Genomic_DNA"/>
</dbReference>
<protein>
    <recommendedName>
        <fullName evidence="4">DUF4878 domain-containing protein</fullName>
    </recommendedName>
</protein>
<dbReference type="Proteomes" id="UP000461768">
    <property type="component" value="Unassembled WGS sequence"/>
</dbReference>
<proteinExistence type="predicted"/>
<sequence>MRKRAISLCLSVILLLILVMSPICNSASIVNAASDKTKIKTTINNYFKAAKKYDVKKMNKYVKDTKNYNPSELNDYSSLRSYLKIRNKSLKYSVQKIKVDKNKATVTVKCKYLDSSTTYEYAFANLILFAFANADKNYSDKTLLKKFNSIFKKSIKDSMSAYQKKYKTKTFKISLLKEKGNWKINTVTYDLANSVTANYYKAVKSMSFN</sequence>
<feature type="chain" id="PRO_5039349825" description="DUF4878 domain-containing protein" evidence="1">
    <location>
        <begin position="27"/>
        <end position="209"/>
    </location>
</feature>
<feature type="signal peptide" evidence="1">
    <location>
        <begin position="1"/>
        <end position="26"/>
    </location>
</feature>
<evidence type="ECO:0000313" key="3">
    <source>
        <dbReference type="Proteomes" id="UP000461768"/>
    </source>
</evidence>
<evidence type="ECO:0000256" key="1">
    <source>
        <dbReference type="SAM" id="SignalP"/>
    </source>
</evidence>
<organism evidence="2 3">
    <name type="scientific">Candidatus Galacturonatibacter soehngenii</name>
    <dbReference type="NCBI Taxonomy" id="2307010"/>
    <lineage>
        <taxon>Bacteria</taxon>
        <taxon>Bacillati</taxon>
        <taxon>Bacillota</taxon>
        <taxon>Clostridia</taxon>
        <taxon>Lachnospirales</taxon>
        <taxon>Lachnospiraceae</taxon>
        <taxon>Candidatus Galacturonatibacter</taxon>
    </lineage>
</organism>
<evidence type="ECO:0008006" key="4">
    <source>
        <dbReference type="Google" id="ProtNLM"/>
    </source>
</evidence>
<name>A0A7V7QJ35_9FIRM</name>
<keyword evidence="1" id="KW-0732">Signal</keyword>
<dbReference type="RefSeq" id="WP_151144092.1">
    <property type="nucleotide sequence ID" value="NZ_WAGX01000005.1"/>
</dbReference>
<evidence type="ECO:0000313" key="2">
    <source>
        <dbReference type="EMBL" id="KAB1437588.1"/>
    </source>
</evidence>
<reference evidence="2 3" key="1">
    <citation type="submission" date="2019-09" db="EMBL/GenBank/DDBJ databases">
        <authorList>
            <person name="Valk L.C."/>
        </authorList>
    </citation>
    <scope>NUCLEOTIDE SEQUENCE [LARGE SCALE GENOMIC DNA]</scope>
    <source>
        <strain evidence="2">GalUA</strain>
    </source>
</reference>
<dbReference type="AlphaFoldDB" id="A0A7V7QJ35"/>